<keyword evidence="6 8" id="KW-0472">Membrane</keyword>
<feature type="transmembrane region" description="Helical" evidence="8">
    <location>
        <begin position="335"/>
        <end position="354"/>
    </location>
</feature>
<dbReference type="GO" id="GO:0022857">
    <property type="term" value="F:transmembrane transporter activity"/>
    <property type="evidence" value="ECO:0007669"/>
    <property type="project" value="InterPro"/>
</dbReference>
<feature type="transmembrane region" description="Helical" evidence="8">
    <location>
        <begin position="360"/>
        <end position="378"/>
    </location>
</feature>
<name>A0A6P2BN15_9ACTN</name>
<evidence type="ECO:0000259" key="9">
    <source>
        <dbReference type="PROSITE" id="PS50850"/>
    </source>
</evidence>
<dbReference type="PANTHER" id="PTHR42718">
    <property type="entry name" value="MAJOR FACILITATOR SUPERFAMILY MULTIDRUG TRANSPORTER MFSC"/>
    <property type="match status" value="1"/>
</dbReference>
<evidence type="ECO:0000313" key="11">
    <source>
        <dbReference type="Proteomes" id="UP000460272"/>
    </source>
</evidence>
<dbReference type="RefSeq" id="WP_145860992.1">
    <property type="nucleotide sequence ID" value="NZ_RPFW01000009.1"/>
</dbReference>
<feature type="transmembrane region" description="Helical" evidence="8">
    <location>
        <begin position="140"/>
        <end position="159"/>
    </location>
</feature>
<dbReference type="CDD" id="cd17321">
    <property type="entry name" value="MFS_MMR_MDR_like"/>
    <property type="match status" value="1"/>
</dbReference>
<dbReference type="PANTHER" id="PTHR42718:SF42">
    <property type="entry name" value="EXPORT PROTEIN"/>
    <property type="match status" value="1"/>
</dbReference>
<feature type="transmembrane region" description="Helical" evidence="8">
    <location>
        <begin position="82"/>
        <end position="101"/>
    </location>
</feature>
<evidence type="ECO:0000256" key="7">
    <source>
        <dbReference type="SAM" id="MobiDB-lite"/>
    </source>
</evidence>
<evidence type="ECO:0000256" key="2">
    <source>
        <dbReference type="ARBA" id="ARBA00022448"/>
    </source>
</evidence>
<dbReference type="InterPro" id="IPR004638">
    <property type="entry name" value="EmrB-like"/>
</dbReference>
<dbReference type="InterPro" id="IPR036259">
    <property type="entry name" value="MFS_trans_sf"/>
</dbReference>
<dbReference type="PRINTS" id="PR01036">
    <property type="entry name" value="TCRTETB"/>
</dbReference>
<dbReference type="AlphaFoldDB" id="A0A6P2BN15"/>
<keyword evidence="5 8" id="KW-1133">Transmembrane helix</keyword>
<dbReference type="SUPFAM" id="SSF103473">
    <property type="entry name" value="MFS general substrate transporter"/>
    <property type="match status" value="1"/>
</dbReference>
<dbReference type="OrthoDB" id="9781469at2"/>
<feature type="transmembrane region" description="Helical" evidence="8">
    <location>
        <begin position="228"/>
        <end position="251"/>
    </location>
</feature>
<evidence type="ECO:0000256" key="6">
    <source>
        <dbReference type="ARBA" id="ARBA00023136"/>
    </source>
</evidence>
<protein>
    <submittedName>
        <fullName evidence="10">DHA2 family efflux MFS transporter permease subunit</fullName>
    </submittedName>
</protein>
<dbReference type="InterPro" id="IPR011701">
    <property type="entry name" value="MFS"/>
</dbReference>
<evidence type="ECO:0000256" key="5">
    <source>
        <dbReference type="ARBA" id="ARBA00022989"/>
    </source>
</evidence>
<sequence>MEARTGRTVADRRWWILAVLCLSVLLVVVDNTIVNVALPTMSRDLNASTSALQWVVDAYTLSFAGLLLLGGNLGDRLGRRRFLQVGLVLFGVFSVGAALSTNTGELIAARAAMGLAAALVYPATLAILNNVFTVVRERVIAIGVWSAISGLAVAIGPVSGGALLRHFSWSSVFYVSVPLVVIAVIAGRLLLPESRDPNAGRFDPLGAILSAAGIALLTYSIIEAPQHGWGSVATVGGVAGSLVLLAVFAWWQVRRPDPMLDVRLFRNARFSAASVAIALAFFGLFGFIFMITQYFQIVRGYDPLGAGIATLPFALVTAGFSPIAMLLMRRFGTKLVVAAGLATMSAGFMVAMTTAIGSSYWGNVVISMALMAAGLGLTTGPATEAIMGALPPGKAGAGSAVNDTTREVGGTLGVAIIGSVLNSAYGSHVLTGLTSLGAPAAAGHLAGQSVAAGMAVAGRLPAPVRDAAQSAVRSAFMTGVHRGSLVAAGATLAAALLALVFVPARAVTGAEPSIDGTGAADSGTVTVPRVSAER</sequence>
<evidence type="ECO:0000256" key="1">
    <source>
        <dbReference type="ARBA" id="ARBA00004651"/>
    </source>
</evidence>
<evidence type="ECO:0000256" key="4">
    <source>
        <dbReference type="ARBA" id="ARBA00022692"/>
    </source>
</evidence>
<evidence type="ECO:0000313" key="10">
    <source>
        <dbReference type="EMBL" id="TVZ00298.1"/>
    </source>
</evidence>
<keyword evidence="11" id="KW-1185">Reference proteome</keyword>
<feature type="region of interest" description="Disordered" evidence="7">
    <location>
        <begin position="512"/>
        <end position="534"/>
    </location>
</feature>
<dbReference type="Pfam" id="PF07690">
    <property type="entry name" value="MFS_1"/>
    <property type="match status" value="1"/>
</dbReference>
<keyword evidence="2" id="KW-0813">Transport</keyword>
<feature type="transmembrane region" description="Helical" evidence="8">
    <location>
        <begin position="272"/>
        <end position="292"/>
    </location>
</feature>
<dbReference type="Gene3D" id="1.20.1720.10">
    <property type="entry name" value="Multidrug resistance protein D"/>
    <property type="match status" value="1"/>
</dbReference>
<evidence type="ECO:0000256" key="3">
    <source>
        <dbReference type="ARBA" id="ARBA00022475"/>
    </source>
</evidence>
<feature type="transmembrane region" description="Helical" evidence="8">
    <location>
        <begin position="171"/>
        <end position="190"/>
    </location>
</feature>
<comment type="subcellular location">
    <subcellularLocation>
        <location evidence="1">Cell membrane</location>
        <topology evidence="1">Multi-pass membrane protein</topology>
    </subcellularLocation>
</comment>
<accession>A0A6P2BN15</accession>
<dbReference type="PROSITE" id="PS50850">
    <property type="entry name" value="MFS"/>
    <property type="match status" value="1"/>
</dbReference>
<feature type="transmembrane region" description="Helical" evidence="8">
    <location>
        <begin position="50"/>
        <end position="70"/>
    </location>
</feature>
<dbReference type="Proteomes" id="UP000460272">
    <property type="component" value="Unassembled WGS sequence"/>
</dbReference>
<dbReference type="Gene3D" id="1.20.1250.20">
    <property type="entry name" value="MFS general substrate transporter like domains"/>
    <property type="match status" value="1"/>
</dbReference>
<dbReference type="NCBIfam" id="TIGR00711">
    <property type="entry name" value="efflux_EmrB"/>
    <property type="match status" value="1"/>
</dbReference>
<reference evidence="10 11" key="1">
    <citation type="submission" date="2018-11" db="EMBL/GenBank/DDBJ databases">
        <title>Trebonia kvetii gen.nov., sp.nov., a novel acidophilic actinobacterium, and proposal of the new actinobacterial family Treboniaceae fam. nov.</title>
        <authorList>
            <person name="Rapoport D."/>
            <person name="Sagova-Mareckova M."/>
            <person name="Sedlacek I."/>
            <person name="Provaznik J."/>
            <person name="Kralova S."/>
            <person name="Pavlinic D."/>
            <person name="Benes V."/>
            <person name="Kopecky J."/>
        </authorList>
    </citation>
    <scope>NUCLEOTIDE SEQUENCE [LARGE SCALE GENOMIC DNA]</scope>
    <source>
        <strain evidence="10 11">15Tr583</strain>
    </source>
</reference>
<feature type="transmembrane region" description="Helical" evidence="8">
    <location>
        <begin position="483"/>
        <end position="502"/>
    </location>
</feature>
<gene>
    <name evidence="10" type="ORF">EAS64_37275</name>
</gene>
<feature type="transmembrane region" description="Helical" evidence="8">
    <location>
        <begin position="14"/>
        <end position="38"/>
    </location>
</feature>
<dbReference type="GO" id="GO:0005886">
    <property type="term" value="C:plasma membrane"/>
    <property type="evidence" value="ECO:0007669"/>
    <property type="project" value="UniProtKB-SubCell"/>
</dbReference>
<feature type="transmembrane region" description="Helical" evidence="8">
    <location>
        <begin position="107"/>
        <end position="128"/>
    </location>
</feature>
<dbReference type="EMBL" id="RPFW01000009">
    <property type="protein sequence ID" value="TVZ00298.1"/>
    <property type="molecule type" value="Genomic_DNA"/>
</dbReference>
<feature type="transmembrane region" description="Helical" evidence="8">
    <location>
        <begin position="304"/>
        <end position="328"/>
    </location>
</feature>
<proteinExistence type="predicted"/>
<comment type="caution">
    <text evidence="10">The sequence shown here is derived from an EMBL/GenBank/DDBJ whole genome shotgun (WGS) entry which is preliminary data.</text>
</comment>
<keyword evidence="4 8" id="KW-0812">Transmembrane</keyword>
<feature type="transmembrane region" description="Helical" evidence="8">
    <location>
        <begin position="202"/>
        <end position="222"/>
    </location>
</feature>
<evidence type="ECO:0000256" key="8">
    <source>
        <dbReference type="SAM" id="Phobius"/>
    </source>
</evidence>
<organism evidence="10 11">
    <name type="scientific">Trebonia kvetii</name>
    <dbReference type="NCBI Taxonomy" id="2480626"/>
    <lineage>
        <taxon>Bacteria</taxon>
        <taxon>Bacillati</taxon>
        <taxon>Actinomycetota</taxon>
        <taxon>Actinomycetes</taxon>
        <taxon>Streptosporangiales</taxon>
        <taxon>Treboniaceae</taxon>
        <taxon>Trebonia</taxon>
    </lineage>
</organism>
<keyword evidence="3" id="KW-1003">Cell membrane</keyword>
<dbReference type="InterPro" id="IPR020846">
    <property type="entry name" value="MFS_dom"/>
</dbReference>
<feature type="domain" description="Major facilitator superfamily (MFS) profile" evidence="9">
    <location>
        <begin position="16"/>
        <end position="506"/>
    </location>
</feature>